<comment type="caution">
    <text evidence="1">The sequence shown here is derived from an EMBL/GenBank/DDBJ whole genome shotgun (WGS) entry which is preliminary data.</text>
</comment>
<dbReference type="RefSeq" id="WP_125245523.1">
    <property type="nucleotide sequence ID" value="NZ_RSED01000033.1"/>
</dbReference>
<dbReference type="OrthoDB" id="8907813at2"/>
<dbReference type="AlphaFoldDB" id="A0A426UZM7"/>
<dbReference type="EMBL" id="RSED01000033">
    <property type="protein sequence ID" value="RRS00055.1"/>
    <property type="molecule type" value="Genomic_DNA"/>
</dbReference>
<dbReference type="Proteomes" id="UP000269265">
    <property type="component" value="Unassembled WGS sequence"/>
</dbReference>
<reference evidence="1 2" key="1">
    <citation type="submission" date="2018-12" db="EMBL/GenBank/DDBJ databases">
        <title>The whole draft genome of Aquabacterium sp. SJQ9.</title>
        <authorList>
            <person name="Sun L."/>
            <person name="Gao X."/>
            <person name="Chen W."/>
            <person name="Huang K."/>
        </authorList>
    </citation>
    <scope>NUCLEOTIDE SEQUENCE [LARGE SCALE GENOMIC DNA]</scope>
    <source>
        <strain evidence="1 2">SJQ9</strain>
    </source>
</reference>
<evidence type="ECO:0000313" key="1">
    <source>
        <dbReference type="EMBL" id="RRS00055.1"/>
    </source>
</evidence>
<name>A0A426UZM7_9BURK</name>
<evidence type="ECO:0000313" key="2">
    <source>
        <dbReference type="Proteomes" id="UP000269265"/>
    </source>
</evidence>
<organism evidence="1 2">
    <name type="scientific">Aquabacterium soli</name>
    <dbReference type="NCBI Taxonomy" id="2493092"/>
    <lineage>
        <taxon>Bacteria</taxon>
        <taxon>Pseudomonadati</taxon>
        <taxon>Pseudomonadota</taxon>
        <taxon>Betaproteobacteria</taxon>
        <taxon>Burkholderiales</taxon>
        <taxon>Aquabacterium</taxon>
    </lineage>
</organism>
<proteinExistence type="predicted"/>
<keyword evidence="2" id="KW-1185">Reference proteome</keyword>
<gene>
    <name evidence="1" type="ORF">EIP75_22905</name>
</gene>
<protein>
    <submittedName>
        <fullName evidence="1">Uncharacterized protein</fullName>
    </submittedName>
</protein>
<sequence length="326" mass="36802">MFENLDGVPNSADSFLWADFAELRAVLHPDKAFSRGDLASIATRSTDIGRTMEGENAEDAEDIEAEPLRKPKFNYESKWKDIIDFIETRSNRIGAAYPFEVSEDRDTIQLVADRSTWGRRTYLALLLAASLRHIKRTRHHELTRAFEETCLAVFEKLMPIGAEIRATWAAGGAEAPYRGTLYQKMLLVANDLRVKPNFEEDDFKANDTGDGGIDLLAWHPMSDEQPGIPIAFAQCGCSRDDWRFKQLEASPAKHYSHLPVQHPWATYYFMPLDLRKSNGRWAYASDIGQAIIVDRLRLIRLMEQYNLAANAPAPQILDDALAAAIA</sequence>
<accession>A0A426UZM7</accession>